<evidence type="ECO:0000313" key="1">
    <source>
        <dbReference type="EnsemblMetazoa" id="PPA20588.1"/>
    </source>
</evidence>
<dbReference type="Proteomes" id="UP000005239">
    <property type="component" value="Unassembled WGS sequence"/>
</dbReference>
<sequence>MNDLMICLATVLLSALSVRAQKDIRCYSCTTMDAEQLLQDVQTDRALRSGVRSQVCDNGVCMKMWFQQKDGKNSVLQEPQMFGEAAYRTLESKSDLIAREYPVRRVTWKCARATVTSAIPPHSNYHSSPLSSSCHGSFSDSSLPTHINHIPHSA</sequence>
<organism evidence="1 2">
    <name type="scientific">Pristionchus pacificus</name>
    <name type="common">Parasitic nematode worm</name>
    <dbReference type="NCBI Taxonomy" id="54126"/>
    <lineage>
        <taxon>Eukaryota</taxon>
        <taxon>Metazoa</taxon>
        <taxon>Ecdysozoa</taxon>
        <taxon>Nematoda</taxon>
        <taxon>Chromadorea</taxon>
        <taxon>Rhabditida</taxon>
        <taxon>Rhabditina</taxon>
        <taxon>Diplogasteromorpha</taxon>
        <taxon>Diplogasteroidea</taxon>
        <taxon>Neodiplogasteridae</taxon>
        <taxon>Pristionchus</taxon>
    </lineage>
</organism>
<proteinExistence type="predicted"/>
<name>A0A2A6D1Y3_PRIPA</name>
<accession>A0A8R1UCY4</accession>
<gene>
    <name evidence="1" type="primary">WBGene00110142</name>
</gene>
<dbReference type="EnsemblMetazoa" id="PPA20588.1">
    <property type="protein sequence ID" value="PPA20588.1"/>
    <property type="gene ID" value="WBGene00110142"/>
</dbReference>
<keyword evidence="2" id="KW-1185">Reference proteome</keyword>
<accession>A0A2A6D1Y3</accession>
<reference evidence="1" key="2">
    <citation type="submission" date="2022-06" db="UniProtKB">
        <authorList>
            <consortium name="EnsemblMetazoa"/>
        </authorList>
    </citation>
    <scope>IDENTIFICATION</scope>
    <source>
        <strain evidence="1">PS312</strain>
    </source>
</reference>
<dbReference type="AlphaFoldDB" id="A0A2A6D1Y3"/>
<evidence type="ECO:0000313" key="2">
    <source>
        <dbReference type="Proteomes" id="UP000005239"/>
    </source>
</evidence>
<dbReference type="OrthoDB" id="5798680at2759"/>
<protein>
    <submittedName>
        <fullName evidence="1">Sssh-1</fullName>
    </submittedName>
</protein>
<reference evidence="2" key="1">
    <citation type="journal article" date="2008" name="Nat. Genet.">
        <title>The Pristionchus pacificus genome provides a unique perspective on nematode lifestyle and parasitism.</title>
        <authorList>
            <person name="Dieterich C."/>
            <person name="Clifton S.W."/>
            <person name="Schuster L.N."/>
            <person name="Chinwalla A."/>
            <person name="Delehaunty K."/>
            <person name="Dinkelacker I."/>
            <person name="Fulton L."/>
            <person name="Fulton R."/>
            <person name="Godfrey J."/>
            <person name="Minx P."/>
            <person name="Mitreva M."/>
            <person name="Roeseler W."/>
            <person name="Tian H."/>
            <person name="Witte H."/>
            <person name="Yang S.P."/>
            <person name="Wilson R.K."/>
            <person name="Sommer R.J."/>
        </authorList>
    </citation>
    <scope>NUCLEOTIDE SEQUENCE [LARGE SCALE GENOMIC DNA]</scope>
    <source>
        <strain evidence="2">PS312</strain>
    </source>
</reference>